<keyword evidence="1" id="KW-0732">Signal</keyword>
<dbReference type="SUPFAM" id="SSF159501">
    <property type="entry name" value="EreA/ChaN-like"/>
    <property type="match status" value="1"/>
</dbReference>
<evidence type="ECO:0000313" key="3">
    <source>
        <dbReference type="EMBL" id="ABM56489.1"/>
    </source>
</evidence>
<dbReference type="eggNOG" id="COG3016">
    <property type="taxonomic scope" value="Bacteria"/>
</dbReference>
<dbReference type="HOGENOM" id="CLU_062196_1_0_4"/>
<accession>A1WFT2</accession>
<dbReference type="STRING" id="391735.Veis_0707"/>
<dbReference type="GeneID" id="76459403"/>
<protein>
    <recommendedName>
        <fullName evidence="2">Haem-binding uptake Tiki superfamily ChaN domain-containing protein</fullName>
    </recommendedName>
</protein>
<dbReference type="PROSITE" id="PS51257">
    <property type="entry name" value="PROKAR_LIPOPROTEIN"/>
    <property type="match status" value="1"/>
</dbReference>
<dbReference type="InterPro" id="IPR007314">
    <property type="entry name" value="Cofac_haem-bd_dom"/>
</dbReference>
<dbReference type="Gene3D" id="3.40.50.11550">
    <property type="match status" value="1"/>
</dbReference>
<name>A1WFT2_VEREI</name>
<dbReference type="Proteomes" id="UP000000374">
    <property type="component" value="Chromosome"/>
</dbReference>
<dbReference type="Pfam" id="PF04187">
    <property type="entry name" value="Cofac_haem_bdg"/>
    <property type="match status" value="1"/>
</dbReference>
<dbReference type="EMBL" id="CP000542">
    <property type="protein sequence ID" value="ABM56489.1"/>
    <property type="molecule type" value="Genomic_DNA"/>
</dbReference>
<dbReference type="AlphaFoldDB" id="A1WFT2"/>
<dbReference type="Gene3D" id="1.10.8.760">
    <property type="entry name" value="Haem-binding uptake, Tiki superfamily, ChaN, domain 2"/>
    <property type="match status" value="1"/>
</dbReference>
<reference evidence="4" key="1">
    <citation type="submission" date="2006-12" db="EMBL/GenBank/DDBJ databases">
        <title>Complete sequence of chromosome 1 of Verminephrobacter eiseniae EF01-2.</title>
        <authorList>
            <person name="Copeland A."/>
            <person name="Lucas S."/>
            <person name="Lapidus A."/>
            <person name="Barry K."/>
            <person name="Detter J.C."/>
            <person name="Glavina del Rio T."/>
            <person name="Dalin E."/>
            <person name="Tice H."/>
            <person name="Pitluck S."/>
            <person name="Chertkov O."/>
            <person name="Brettin T."/>
            <person name="Bruce D."/>
            <person name="Han C."/>
            <person name="Tapia R."/>
            <person name="Gilna P."/>
            <person name="Schmutz J."/>
            <person name="Larimer F."/>
            <person name="Land M."/>
            <person name="Hauser L."/>
            <person name="Kyrpides N."/>
            <person name="Kim E."/>
            <person name="Stahl D."/>
            <person name="Richardson P."/>
        </authorList>
    </citation>
    <scope>NUCLEOTIDE SEQUENCE [LARGE SCALE GENOMIC DNA]</scope>
    <source>
        <strain evidence="4">EF01-2</strain>
    </source>
</reference>
<evidence type="ECO:0000313" key="4">
    <source>
        <dbReference type="Proteomes" id="UP000000374"/>
    </source>
</evidence>
<proteinExistence type="predicted"/>
<sequence>MLRPLLCAPVPCWPVCRALCLAGALLLAGCAGSAPPAPWPGRLLGLLPADALLLGEQHDAAEHQRLQRQAVQWLAARGQLAAVVIEMAEHGHGTRGLPRQASQAQARAALQWNDAAWPWSSHGPVVMAAVAAGVPVLGGNLPRSRLRAAMDDAAWDRHLPAPALQRQYDALRQGHCGLLPEAQLVPMARMQIARDASLARTVQQALHPGQSVLLLAGNGHVLRRLGVPTHWPASLVSKVVMMQTLQTQSARTEIDDEADMVITTPALPPRDACAVLRRSRSGMAAPPALSSASPAATIALRP</sequence>
<feature type="signal peptide" evidence="1">
    <location>
        <begin position="1"/>
        <end position="33"/>
    </location>
</feature>
<feature type="chain" id="PRO_5002639968" description="Haem-binding uptake Tiki superfamily ChaN domain-containing protein" evidence="1">
    <location>
        <begin position="34"/>
        <end position="302"/>
    </location>
</feature>
<keyword evidence="4" id="KW-1185">Reference proteome</keyword>
<dbReference type="KEGG" id="vei:Veis_0707"/>
<evidence type="ECO:0000259" key="2">
    <source>
        <dbReference type="Pfam" id="PF04187"/>
    </source>
</evidence>
<dbReference type="OrthoDB" id="9795827at2"/>
<gene>
    <name evidence="3" type="ordered locus">Veis_0707</name>
</gene>
<evidence type="ECO:0000256" key="1">
    <source>
        <dbReference type="SAM" id="SignalP"/>
    </source>
</evidence>
<feature type="domain" description="Haem-binding uptake Tiki superfamily ChaN" evidence="2">
    <location>
        <begin position="48"/>
        <end position="230"/>
    </location>
</feature>
<organism evidence="3 4">
    <name type="scientific">Verminephrobacter eiseniae (strain EF01-2)</name>
    <dbReference type="NCBI Taxonomy" id="391735"/>
    <lineage>
        <taxon>Bacteria</taxon>
        <taxon>Pseudomonadati</taxon>
        <taxon>Pseudomonadota</taxon>
        <taxon>Betaproteobacteria</taxon>
        <taxon>Burkholderiales</taxon>
        <taxon>Comamonadaceae</taxon>
        <taxon>Verminephrobacter</taxon>
    </lineage>
</organism>
<dbReference type="RefSeq" id="WP_011808503.1">
    <property type="nucleotide sequence ID" value="NC_008786.1"/>
</dbReference>